<evidence type="ECO:0008006" key="3">
    <source>
        <dbReference type="Google" id="ProtNLM"/>
    </source>
</evidence>
<evidence type="ECO:0000313" key="2">
    <source>
        <dbReference type="Proteomes" id="UP000320876"/>
    </source>
</evidence>
<dbReference type="OrthoDB" id="3213425at2"/>
<evidence type="ECO:0000313" key="1">
    <source>
        <dbReference type="EMBL" id="TQJ02510.1"/>
    </source>
</evidence>
<keyword evidence="2" id="KW-1185">Reference proteome</keyword>
<gene>
    <name evidence="1" type="ORF">FB471_2241</name>
</gene>
<dbReference type="RefSeq" id="WP_141997567.1">
    <property type="nucleotide sequence ID" value="NZ_VFML01000001.1"/>
</dbReference>
<name>A0A542DHI8_AMYCI</name>
<accession>A0A542DHI8</accession>
<comment type="caution">
    <text evidence="1">The sequence shown here is derived from an EMBL/GenBank/DDBJ whole genome shotgun (WGS) entry which is preliminary data.</text>
</comment>
<organism evidence="1 2">
    <name type="scientific">Amycolatopsis cihanbeyliensis</name>
    <dbReference type="NCBI Taxonomy" id="1128664"/>
    <lineage>
        <taxon>Bacteria</taxon>
        <taxon>Bacillati</taxon>
        <taxon>Actinomycetota</taxon>
        <taxon>Actinomycetes</taxon>
        <taxon>Pseudonocardiales</taxon>
        <taxon>Pseudonocardiaceae</taxon>
        <taxon>Amycolatopsis</taxon>
    </lineage>
</organism>
<dbReference type="AlphaFoldDB" id="A0A542DHI8"/>
<protein>
    <recommendedName>
        <fullName evidence="3">Transcriptional regulator</fullName>
    </recommendedName>
</protein>
<sequence length="415" mass="45122">MSRTELAEAVNGYLWETRGRRYDLDGHAVARYERGAVRWPSAHYREAFRAVLGVDTDADLGFRPTRRGSTAAAPDEVLLTRVNCDAAVDLDLGVGPAEFLARTRVETPVPTCIGWIDVEHVRSATRAVAMSENLFGGGLSCEAAAAQLGWAGNLLEARADDDVRRAILEAVGNLSGVVAFSAFDIADYDAADRYFRFALWCASRSGSWSLRASTLADMARKAAYVGDLDGAISLIEFAQVRADRVSATARAMMGSVRARLLALVDRHEEARDDVRRADACFAARVPGDDPPWLCYYDEAEHQGSTGKAMIPVAKKTNTPDLAAPRLAAAVQLQDAHYPRSRAFSRIRLAALTMAVGDPREAATIGRQALVDAAPLRSQRLVNELHGFARLAEQRTDIDDVAELRRDIAALTPPLT</sequence>
<dbReference type="Proteomes" id="UP000320876">
    <property type="component" value="Unassembled WGS sequence"/>
</dbReference>
<proteinExistence type="predicted"/>
<reference evidence="1 2" key="1">
    <citation type="submission" date="2019-06" db="EMBL/GenBank/DDBJ databases">
        <title>Sequencing the genomes of 1000 actinobacteria strains.</title>
        <authorList>
            <person name="Klenk H.-P."/>
        </authorList>
    </citation>
    <scope>NUCLEOTIDE SEQUENCE [LARGE SCALE GENOMIC DNA]</scope>
    <source>
        <strain evidence="1 2">DSM 45679</strain>
    </source>
</reference>
<dbReference type="EMBL" id="VFML01000001">
    <property type="protein sequence ID" value="TQJ02510.1"/>
    <property type="molecule type" value="Genomic_DNA"/>
</dbReference>